<dbReference type="AlphaFoldDB" id="A0A165F491"/>
<reference evidence="2 3" key="1">
    <citation type="journal article" date="2016" name="Mol. Biol. Evol.">
        <title>Comparative Genomics of Early-Diverging Mushroom-Forming Fungi Provides Insights into the Origins of Lignocellulose Decay Capabilities.</title>
        <authorList>
            <person name="Nagy L.G."/>
            <person name="Riley R."/>
            <person name="Tritt A."/>
            <person name="Adam C."/>
            <person name="Daum C."/>
            <person name="Floudas D."/>
            <person name="Sun H."/>
            <person name="Yadav J.S."/>
            <person name="Pangilinan J."/>
            <person name="Larsson K.H."/>
            <person name="Matsuura K."/>
            <person name="Barry K."/>
            <person name="Labutti K."/>
            <person name="Kuo R."/>
            <person name="Ohm R.A."/>
            <person name="Bhattacharya S.S."/>
            <person name="Shirouzu T."/>
            <person name="Yoshinaga Y."/>
            <person name="Martin F.M."/>
            <person name="Grigoriev I.V."/>
            <person name="Hibbett D.S."/>
        </authorList>
    </citation>
    <scope>NUCLEOTIDE SEQUENCE [LARGE SCALE GENOMIC DNA]</scope>
    <source>
        <strain evidence="2 3">HHB12029</strain>
    </source>
</reference>
<accession>A0A165F491</accession>
<dbReference type="EMBL" id="KV426102">
    <property type="protein sequence ID" value="KZV88352.1"/>
    <property type="molecule type" value="Genomic_DNA"/>
</dbReference>
<evidence type="ECO:0000256" key="1">
    <source>
        <dbReference type="ARBA" id="ARBA00022729"/>
    </source>
</evidence>
<dbReference type="Pfam" id="PF00657">
    <property type="entry name" value="Lipase_GDSL"/>
    <property type="match status" value="1"/>
</dbReference>
<evidence type="ECO:0000313" key="2">
    <source>
        <dbReference type="EMBL" id="KZV88352.1"/>
    </source>
</evidence>
<dbReference type="Gene3D" id="3.40.50.1110">
    <property type="entry name" value="SGNH hydrolase"/>
    <property type="match status" value="1"/>
</dbReference>
<dbReference type="Proteomes" id="UP000077266">
    <property type="component" value="Unassembled WGS sequence"/>
</dbReference>
<sequence>MKGLNQTAADAFAELMSFLFVEVKQLYKAGARAFVFHTLGPYDRSMSGVQLGKDVQETLRRNIITYNDELSRSANEFCAKHLDAFCLIHDTYNLTSYVMDHFADYGFKEPVKFCPEYKLHPTTEVDETTAPSCIGPASAYVWRDRLHPSWRFHEIWAQDVKLEINKRLDSLALEAQTRLSHSR</sequence>
<dbReference type="InParanoid" id="A0A165F491"/>
<dbReference type="OrthoDB" id="1600564at2759"/>
<keyword evidence="3" id="KW-1185">Reference proteome</keyword>
<gene>
    <name evidence="2" type="ORF">EXIGLDRAFT_722801</name>
</gene>
<dbReference type="STRING" id="1314781.A0A165F491"/>
<evidence type="ECO:0000313" key="3">
    <source>
        <dbReference type="Proteomes" id="UP000077266"/>
    </source>
</evidence>
<dbReference type="InterPro" id="IPR001087">
    <property type="entry name" value="GDSL"/>
</dbReference>
<dbReference type="PANTHER" id="PTHR45642:SF139">
    <property type="entry name" value="SGNH HYDROLASE-TYPE ESTERASE DOMAIN-CONTAINING PROTEIN"/>
    <property type="match status" value="1"/>
</dbReference>
<protein>
    <recommendedName>
        <fullName evidence="4">Carbohydrate esterase family 16 protein</fullName>
    </recommendedName>
</protein>
<name>A0A165F491_EXIGL</name>
<keyword evidence="1" id="KW-0732">Signal</keyword>
<dbReference type="InterPro" id="IPR050592">
    <property type="entry name" value="GDSL_lipolytic_enzyme"/>
</dbReference>
<evidence type="ECO:0008006" key="4">
    <source>
        <dbReference type="Google" id="ProtNLM"/>
    </source>
</evidence>
<dbReference type="PANTHER" id="PTHR45642">
    <property type="entry name" value="GDSL ESTERASE/LIPASE EXL3"/>
    <property type="match status" value="1"/>
</dbReference>
<proteinExistence type="predicted"/>
<dbReference type="SUPFAM" id="SSF52266">
    <property type="entry name" value="SGNH hydrolase"/>
    <property type="match status" value="1"/>
</dbReference>
<dbReference type="GO" id="GO:0016788">
    <property type="term" value="F:hydrolase activity, acting on ester bonds"/>
    <property type="evidence" value="ECO:0007669"/>
    <property type="project" value="InterPro"/>
</dbReference>
<dbReference type="InterPro" id="IPR036514">
    <property type="entry name" value="SGNH_hydro_sf"/>
</dbReference>
<organism evidence="2 3">
    <name type="scientific">Exidia glandulosa HHB12029</name>
    <dbReference type="NCBI Taxonomy" id="1314781"/>
    <lineage>
        <taxon>Eukaryota</taxon>
        <taxon>Fungi</taxon>
        <taxon>Dikarya</taxon>
        <taxon>Basidiomycota</taxon>
        <taxon>Agaricomycotina</taxon>
        <taxon>Agaricomycetes</taxon>
        <taxon>Auriculariales</taxon>
        <taxon>Exidiaceae</taxon>
        <taxon>Exidia</taxon>
    </lineage>
</organism>